<dbReference type="Pfam" id="PF14111">
    <property type="entry name" value="DUF4283"/>
    <property type="match status" value="1"/>
</dbReference>
<evidence type="ECO:0000256" key="1">
    <source>
        <dbReference type="SAM" id="MobiDB-lite"/>
    </source>
</evidence>
<evidence type="ECO:0000313" key="4">
    <source>
        <dbReference type="Proteomes" id="UP000516314"/>
    </source>
</evidence>
<reference evidence="3 4" key="1">
    <citation type="submission" date="2020-09" db="EMBL/GenBank/DDBJ databases">
        <authorList>
            <person name="Ashkenazy H."/>
        </authorList>
    </citation>
    <scope>NUCLEOTIDE SEQUENCE [LARGE SCALE GENOMIC DNA]</scope>
    <source>
        <strain evidence="4">cv. Cdm-0</strain>
    </source>
</reference>
<gene>
    <name evidence="3" type="ORF">AT9943_LOCUS12369</name>
</gene>
<organism evidence="3 4">
    <name type="scientific">Arabidopsis thaliana</name>
    <name type="common">Mouse-ear cress</name>
    <dbReference type="NCBI Taxonomy" id="3702"/>
    <lineage>
        <taxon>Eukaryota</taxon>
        <taxon>Viridiplantae</taxon>
        <taxon>Streptophyta</taxon>
        <taxon>Embryophyta</taxon>
        <taxon>Tracheophyta</taxon>
        <taxon>Spermatophyta</taxon>
        <taxon>Magnoliopsida</taxon>
        <taxon>eudicotyledons</taxon>
        <taxon>Gunneridae</taxon>
        <taxon>Pentapetalae</taxon>
        <taxon>rosids</taxon>
        <taxon>malvids</taxon>
        <taxon>Brassicales</taxon>
        <taxon>Brassicaceae</taxon>
        <taxon>Camelineae</taxon>
        <taxon>Arabidopsis</taxon>
    </lineage>
</organism>
<sequence>MTYRIPYSAKGKGIAEYSNEVPSHRRRQLSNRWNLKGKAIGSDLGNGCFQFIFEFEEDIAKVLENRPYHFDQWMVILQRWEPVIFSTFPSLIPFWVELQGLPKHFSKQQLIYKIGEELGEVLSHEISPSTTKIRVLLNGLEPLTKETVVEFSDGQEALDKRKRSQPYQPSVLQQKVMDELREVTVQYTSCADPTETLARKQRVLQGEARGFMAETTEQIIATASIQIQTIDPPIMEQALEPSSGAIEEILPVSQLLEGTALEPTILKKKRGRPPLTKPINKSPILLSRAKSSKRNKVLVHKSPKR</sequence>
<accession>A0A7G2EU73</accession>
<name>A0A7G2EU73_ARATH</name>
<dbReference type="InterPro" id="IPR040256">
    <property type="entry name" value="At4g02000-like"/>
</dbReference>
<dbReference type="AlphaFoldDB" id="A0A7G2EU73"/>
<dbReference type="PANTHER" id="PTHR31286:SF163">
    <property type="entry name" value="ZINC KNUCKLE CX2CX4HX4C DOMAIN-CONTAINING PROTEIN"/>
    <property type="match status" value="1"/>
</dbReference>
<feature type="compositionally biased region" description="Basic residues" evidence="1">
    <location>
        <begin position="290"/>
        <end position="305"/>
    </location>
</feature>
<protein>
    <submittedName>
        <fullName evidence="3">(thale cress) hypothetical protein</fullName>
    </submittedName>
</protein>
<feature type="region of interest" description="Disordered" evidence="1">
    <location>
        <begin position="269"/>
        <end position="305"/>
    </location>
</feature>
<evidence type="ECO:0000313" key="3">
    <source>
        <dbReference type="EMBL" id="CAD5324477.1"/>
    </source>
</evidence>
<dbReference type="PANTHER" id="PTHR31286">
    <property type="entry name" value="GLYCINE-RICH CELL WALL STRUCTURAL PROTEIN 1.8-LIKE"/>
    <property type="match status" value="1"/>
</dbReference>
<dbReference type="EMBL" id="LR881468">
    <property type="protein sequence ID" value="CAD5324477.1"/>
    <property type="molecule type" value="Genomic_DNA"/>
</dbReference>
<dbReference type="Proteomes" id="UP000516314">
    <property type="component" value="Chromosome 3"/>
</dbReference>
<feature type="domain" description="DUF4283" evidence="2">
    <location>
        <begin position="26"/>
        <end position="82"/>
    </location>
</feature>
<proteinExistence type="predicted"/>
<evidence type="ECO:0000259" key="2">
    <source>
        <dbReference type="Pfam" id="PF14111"/>
    </source>
</evidence>
<dbReference type="InterPro" id="IPR025558">
    <property type="entry name" value="DUF4283"/>
</dbReference>